<keyword evidence="3" id="KW-1185">Reference proteome</keyword>
<dbReference type="RefSeq" id="WP_175559167.1">
    <property type="nucleotide sequence ID" value="NZ_FMYH01000008.1"/>
</dbReference>
<gene>
    <name evidence="2" type="ORF">SAMN05216410_3554</name>
</gene>
<evidence type="ECO:0000313" key="3">
    <source>
        <dbReference type="Proteomes" id="UP000199039"/>
    </source>
</evidence>
<accession>A0A1G6VXX4</accession>
<organism evidence="2 3">
    <name type="scientific">Sanguibacter gelidistatuariae</name>
    <dbReference type="NCBI Taxonomy" id="1814289"/>
    <lineage>
        <taxon>Bacteria</taxon>
        <taxon>Bacillati</taxon>
        <taxon>Actinomycetota</taxon>
        <taxon>Actinomycetes</taxon>
        <taxon>Micrococcales</taxon>
        <taxon>Sanguibacteraceae</taxon>
        <taxon>Sanguibacter</taxon>
    </lineage>
</organism>
<dbReference type="STRING" id="1814289.SAMN05216410_3554"/>
<proteinExistence type="predicted"/>
<dbReference type="Proteomes" id="UP000199039">
    <property type="component" value="Unassembled WGS sequence"/>
</dbReference>
<dbReference type="AlphaFoldDB" id="A0A1G6VXX4"/>
<sequence length="119" mass="12291">MVESVASPGPDLPAKIVRRRRKTVAPDLPLGSLSQPQGAIVGPLTCTDCASSSLTRLVVANPLGVPAVFVSCHDCERSGWYAVDGGHEVTRDAVVTEAGATSRGDAEPVDAEPVVTPET</sequence>
<dbReference type="EMBL" id="FMYH01000008">
    <property type="protein sequence ID" value="SDD57817.1"/>
    <property type="molecule type" value="Genomic_DNA"/>
</dbReference>
<protein>
    <submittedName>
        <fullName evidence="2">Uncharacterized protein</fullName>
    </submittedName>
</protein>
<reference evidence="2 3" key="1">
    <citation type="submission" date="2016-09" db="EMBL/GenBank/DDBJ databases">
        <authorList>
            <person name="Capua I."/>
            <person name="De Benedictis P."/>
            <person name="Joannis T."/>
            <person name="Lombin L.H."/>
            <person name="Cattoli G."/>
        </authorList>
    </citation>
    <scope>NUCLEOTIDE SEQUENCE [LARGE SCALE GENOMIC DNA]</scope>
    <source>
        <strain evidence="2 3">ISLP-3</strain>
    </source>
</reference>
<name>A0A1G6VXX4_9MICO</name>
<feature type="region of interest" description="Disordered" evidence="1">
    <location>
        <begin position="97"/>
        <end position="119"/>
    </location>
</feature>
<evidence type="ECO:0000256" key="1">
    <source>
        <dbReference type="SAM" id="MobiDB-lite"/>
    </source>
</evidence>
<evidence type="ECO:0000313" key="2">
    <source>
        <dbReference type="EMBL" id="SDD57817.1"/>
    </source>
</evidence>